<dbReference type="GO" id="GO:0003677">
    <property type="term" value="F:DNA binding"/>
    <property type="evidence" value="ECO:0007669"/>
    <property type="project" value="InterPro"/>
</dbReference>
<reference evidence="3 4" key="1">
    <citation type="submission" date="2024-01" db="EMBL/GenBank/DDBJ databases">
        <title>Genomic insights into the taxonomy and metabolism of the cyanobacterium Pannus brasiliensis CCIBt3594.</title>
        <authorList>
            <person name="Machado M."/>
            <person name="Botero N.B."/>
            <person name="Andreote A.P.D."/>
            <person name="Feitosa A.M.T."/>
            <person name="Popin R."/>
            <person name="Sivonen K."/>
            <person name="Fiore M.F."/>
        </authorList>
    </citation>
    <scope>NUCLEOTIDE SEQUENCE [LARGE SCALE GENOMIC DNA]</scope>
    <source>
        <strain evidence="3 4">CCIBt3594</strain>
    </source>
</reference>
<dbReference type="InterPro" id="IPR013762">
    <property type="entry name" value="Integrase-like_cat_sf"/>
</dbReference>
<dbReference type="InterPro" id="IPR011010">
    <property type="entry name" value="DNA_brk_join_enz"/>
</dbReference>
<dbReference type="SUPFAM" id="SSF56349">
    <property type="entry name" value="DNA breaking-rejoining enzymes"/>
    <property type="match status" value="1"/>
</dbReference>
<dbReference type="GO" id="GO:0015074">
    <property type="term" value="P:DNA integration"/>
    <property type="evidence" value="ECO:0007669"/>
    <property type="project" value="InterPro"/>
</dbReference>
<accession>A0AAW9R1M4</accession>
<proteinExistence type="predicted"/>
<sequence>MYSTDKESKKIKPENNNGSIVIRFQLNGKPYKFNPVKKGKFNDPVALGKAEAIANQISQDIILGTFDPTLEKYKPQIKANLTLVDGTKKPDLTTVELFDRYMEFKSPTWKASTKHYMKTSVYDYLVKCPYKTVIDALDIRQWLLINTSNSMTKRILTHLNAATKWGIKHRLISCRLSPYDGMSQELPKHKWESDPEPNAFTKEEKEAIIKAFENHKGNWNGRGFTGFGYNYYTNLVKFWFFTGCRPSEGIGLTWGQVSNDFSYIIFNQARVQLGNGQIVKSEGSKNSRYKKPRKFLCTLGLKQLLKSIKPDNPSPDDLVFPSREGKVINYGNFCKNAWDTIVDPIVKRNTTPYSCRDTFISEQVSGGVAPDIIARWCDSSADTIRKHYLDDKILEQLRPKEF</sequence>
<evidence type="ECO:0000313" key="4">
    <source>
        <dbReference type="Proteomes" id="UP001328733"/>
    </source>
</evidence>
<dbReference type="PROSITE" id="PS51898">
    <property type="entry name" value="TYR_RECOMBINASE"/>
    <property type="match status" value="1"/>
</dbReference>
<evidence type="ECO:0000259" key="2">
    <source>
        <dbReference type="PROSITE" id="PS51898"/>
    </source>
</evidence>
<dbReference type="Gene3D" id="1.10.443.10">
    <property type="entry name" value="Intergrase catalytic core"/>
    <property type="match status" value="1"/>
</dbReference>
<keyword evidence="1" id="KW-0233">DNA recombination</keyword>
<dbReference type="EMBL" id="JBAFSM010000063">
    <property type="protein sequence ID" value="MEG3439859.1"/>
    <property type="molecule type" value="Genomic_DNA"/>
</dbReference>
<evidence type="ECO:0000256" key="1">
    <source>
        <dbReference type="ARBA" id="ARBA00023172"/>
    </source>
</evidence>
<comment type="caution">
    <text evidence="3">The sequence shown here is derived from an EMBL/GenBank/DDBJ whole genome shotgun (WGS) entry which is preliminary data.</text>
</comment>
<keyword evidence="4" id="KW-1185">Reference proteome</keyword>
<name>A0AAW9R1M4_9CHRO</name>
<dbReference type="InterPro" id="IPR002104">
    <property type="entry name" value="Integrase_catalytic"/>
</dbReference>
<gene>
    <name evidence="3" type="ORF">V0288_22215</name>
</gene>
<dbReference type="Proteomes" id="UP001328733">
    <property type="component" value="Unassembled WGS sequence"/>
</dbReference>
<feature type="domain" description="Tyr recombinase" evidence="2">
    <location>
        <begin position="195"/>
        <end position="402"/>
    </location>
</feature>
<dbReference type="GO" id="GO:0006310">
    <property type="term" value="P:DNA recombination"/>
    <property type="evidence" value="ECO:0007669"/>
    <property type="project" value="UniProtKB-KW"/>
</dbReference>
<dbReference type="RefSeq" id="WP_332867335.1">
    <property type="nucleotide sequence ID" value="NZ_JBAFSM010000063.1"/>
</dbReference>
<evidence type="ECO:0000313" key="3">
    <source>
        <dbReference type="EMBL" id="MEG3439859.1"/>
    </source>
</evidence>
<dbReference type="AlphaFoldDB" id="A0AAW9R1M4"/>
<protein>
    <recommendedName>
        <fullName evidence="2">Tyr recombinase domain-containing protein</fullName>
    </recommendedName>
</protein>
<organism evidence="3 4">
    <name type="scientific">Pannus brasiliensis CCIBt3594</name>
    <dbReference type="NCBI Taxonomy" id="1427578"/>
    <lineage>
        <taxon>Bacteria</taxon>
        <taxon>Bacillati</taxon>
        <taxon>Cyanobacteriota</taxon>
        <taxon>Cyanophyceae</taxon>
        <taxon>Oscillatoriophycideae</taxon>
        <taxon>Chroococcales</taxon>
        <taxon>Microcystaceae</taxon>
        <taxon>Pannus</taxon>
    </lineage>
</organism>